<dbReference type="AlphaFoldDB" id="A0AAN7MVM1"/>
<name>A0AAN7MVM1_MYCAM</name>
<protein>
    <submittedName>
        <fullName evidence="1">Uncharacterized protein</fullName>
    </submittedName>
</protein>
<comment type="caution">
    <text evidence="1">The sequence shown here is derived from an EMBL/GenBank/DDBJ whole genome shotgun (WGS) entry which is preliminary data.</text>
</comment>
<sequence>MKPMTCPQHRPEEKSRLCHQDSSFPWPLAGDLCSETVLTTRWGSPMAFLTHLGLLAAPLLQLEVDVSEVPRALQMLSPEGTQGHL</sequence>
<dbReference type="EMBL" id="JAUNZN010000014">
    <property type="protein sequence ID" value="KAK4812531.1"/>
    <property type="molecule type" value="Genomic_DNA"/>
</dbReference>
<gene>
    <name evidence="1" type="ORF">QYF61_002324</name>
</gene>
<dbReference type="Proteomes" id="UP001333110">
    <property type="component" value="Unassembled WGS sequence"/>
</dbReference>
<evidence type="ECO:0000313" key="2">
    <source>
        <dbReference type="Proteomes" id="UP001333110"/>
    </source>
</evidence>
<organism evidence="1 2">
    <name type="scientific">Mycteria americana</name>
    <name type="common">Wood stork</name>
    <dbReference type="NCBI Taxonomy" id="33587"/>
    <lineage>
        <taxon>Eukaryota</taxon>
        <taxon>Metazoa</taxon>
        <taxon>Chordata</taxon>
        <taxon>Craniata</taxon>
        <taxon>Vertebrata</taxon>
        <taxon>Euteleostomi</taxon>
        <taxon>Archelosauria</taxon>
        <taxon>Archosauria</taxon>
        <taxon>Dinosauria</taxon>
        <taxon>Saurischia</taxon>
        <taxon>Theropoda</taxon>
        <taxon>Coelurosauria</taxon>
        <taxon>Aves</taxon>
        <taxon>Neognathae</taxon>
        <taxon>Neoaves</taxon>
        <taxon>Aequornithes</taxon>
        <taxon>Ciconiiformes</taxon>
        <taxon>Ciconiidae</taxon>
        <taxon>Mycteria</taxon>
    </lineage>
</organism>
<keyword evidence="2" id="KW-1185">Reference proteome</keyword>
<proteinExistence type="predicted"/>
<evidence type="ECO:0000313" key="1">
    <source>
        <dbReference type="EMBL" id="KAK4812531.1"/>
    </source>
</evidence>
<accession>A0AAN7MVM1</accession>
<reference evidence="1 2" key="1">
    <citation type="journal article" date="2023" name="J. Hered.">
        <title>Chromosome-level genome of the wood stork (Mycteria americana) provides insight into avian chromosome evolution.</title>
        <authorList>
            <person name="Flamio R. Jr."/>
            <person name="Ramstad K.M."/>
        </authorList>
    </citation>
    <scope>NUCLEOTIDE SEQUENCE [LARGE SCALE GENOMIC DNA]</scope>
    <source>
        <strain evidence="1">JAX WOST 10</strain>
    </source>
</reference>